<sequence length="1192" mass="125880">MLVVPLLASLAALLPAVPAAASGTDFLGADATAGKPGDQILFRSGTAGYGCFRIPTLVRTDAGTLLAFAEARTSPSCADRGAIDIVVRRSTNEGRTWGPIRVVLSGSATDSQAPYTRGNPTPVVDKVNDKVHLLSTAEPATPGGSGPRREAVVQTSEDDGLTFSPPRTTNRLLPYPAPDPANPVPPFRGWFGTGPAHGIQLKGGPRPGRLVVGAYQSPDDQQQHAGVLYSDDFGATWKPGKSENSLQSGVMKPGEAAVAELPDGRVYVGARNELSNKHRAYAITGSDGTSTPVFKSLPVTTANTQGSLLTLEHTYDEKAGDTLLMAAPSKLTDRADLRLYAWNTSTTSPDPESGDRNPNWQPVGDIVKPGKSGYSDLAELTGGEIGLIYESGNLPGMSGGEDWSAATINFRRLDPRSLFPSPTFSYAKVGQPAPGTTRPAAATTPDASPQANDAYFTGDAKLGTVGAVGQGLVLDGNGDSADVPYARSLDPEAEDFTYSLRFKHDPAVPDSSQAVLLWAYGKGPDSPQVWIRTDAKANQVTAHVQGTNGAATVSVPVDKLGDATNSKWHAVTLVRDGADVTLWVDGVSVKSAGTVSGPVTKPAAHGNGGVRIGARLDDGYTPFRGDIDEVRFHRAALTPSQIGQDDQHLRLWLPFHVVDRADPVSLRDVAISDDVSGACIEGTVAGCVDGTILGGVIEANRLGDAAVDKGALKVNVTYPGVETPFRPGIDVGSGAFTYALWFKHSSTTLSANQVLLWAYGVDPDGAGTDHWAPSLWARIEPSQNRIRAWAETAPGQGVERVVNAPAGFGDNKWHLLTLIRDEAGFRLGVDRELTAHAPLAGEFKFPAGFGSAPDGTPLEGTTPLGLRVGSKPGLNGTEAPLSGAIDDVRLYGRALSQQEIDLILPEPTPERPNPPRQFPTDKPRFRWSMEPGNIQQHSVMRPAPTGRATPDSSAHANNAYIDAGTDRPGGGRFGKAFRANGLPGADGKVVLPYTDSEALGDGDFTVATVFSHDPNTSATQSIAWAYGDGPSERQLRVRVEERTEEVSGVSVKKRKLVAFTQTDTGSAEIAVDAPGAGWHHIALTRKDSDLKLYVDGNEVFETESDGITKKAKRITGSLTYPDAFDVRGFLLGDSPFGGQPLKGSLDEFRVYRTALGGPDIASLWSTNTAPAQLKPAVHLPFDVIAAGEYARM</sequence>
<feature type="region of interest" description="Disordered" evidence="6">
    <location>
        <begin position="136"/>
        <end position="177"/>
    </location>
</feature>
<dbReference type="SMART" id="SM00282">
    <property type="entry name" value="LamG"/>
    <property type="match status" value="2"/>
</dbReference>
<keyword evidence="4 7" id="KW-0732">Signal</keyword>
<evidence type="ECO:0000259" key="9">
    <source>
        <dbReference type="SMART" id="SM00560"/>
    </source>
</evidence>
<dbReference type="Gene3D" id="2.120.10.10">
    <property type="match status" value="1"/>
</dbReference>
<dbReference type="CDD" id="cd15482">
    <property type="entry name" value="Sialidase_non-viral"/>
    <property type="match status" value="1"/>
</dbReference>
<dbReference type="InterPro" id="IPR013320">
    <property type="entry name" value="ConA-like_dom_sf"/>
</dbReference>
<evidence type="ECO:0000256" key="5">
    <source>
        <dbReference type="ARBA" id="ARBA00023157"/>
    </source>
</evidence>
<feature type="compositionally biased region" description="Pro residues" evidence="6">
    <location>
        <begin position="906"/>
        <end position="917"/>
    </location>
</feature>
<reference evidence="10 11" key="1">
    <citation type="submission" date="2024-10" db="EMBL/GenBank/DDBJ databases">
        <title>The Natural Products Discovery Center: Release of the First 8490 Sequenced Strains for Exploring Actinobacteria Biosynthetic Diversity.</title>
        <authorList>
            <person name="Kalkreuter E."/>
            <person name="Kautsar S.A."/>
            <person name="Yang D."/>
            <person name="Bader C.D."/>
            <person name="Teijaro C.N."/>
            <person name="Fluegel L."/>
            <person name="Davis C.M."/>
            <person name="Simpson J.R."/>
            <person name="Lauterbach L."/>
            <person name="Steele A.D."/>
            <person name="Gui C."/>
            <person name="Meng S."/>
            <person name="Li G."/>
            <person name="Viehrig K."/>
            <person name="Ye F."/>
            <person name="Su P."/>
            <person name="Kiefer A.F."/>
            <person name="Nichols A."/>
            <person name="Cepeda A.J."/>
            <person name="Yan W."/>
            <person name="Fan B."/>
            <person name="Jiang Y."/>
            <person name="Adhikari A."/>
            <person name="Zheng C.-J."/>
            <person name="Schuster L."/>
            <person name="Cowan T.M."/>
            <person name="Smanski M.J."/>
            <person name="Chevrette M.G."/>
            <person name="De Carvalho L.P.S."/>
            <person name="Shen B."/>
        </authorList>
    </citation>
    <scope>NUCLEOTIDE SEQUENCE [LARGE SCALE GENOMIC DNA]</scope>
    <source>
        <strain evidence="10 11">NPDC015755</strain>
    </source>
</reference>
<gene>
    <name evidence="10" type="ORF">ACF05T_32080</name>
</gene>
<organism evidence="10 11">
    <name type="scientific">Streptomyces lateritius</name>
    <dbReference type="NCBI Taxonomy" id="67313"/>
    <lineage>
        <taxon>Bacteria</taxon>
        <taxon>Bacillati</taxon>
        <taxon>Actinomycetota</taxon>
        <taxon>Actinomycetes</taxon>
        <taxon>Kitasatosporales</taxon>
        <taxon>Streptomycetaceae</taxon>
        <taxon>Streptomyces</taxon>
    </lineage>
</organism>
<evidence type="ECO:0000256" key="3">
    <source>
        <dbReference type="ARBA" id="ARBA00012733"/>
    </source>
</evidence>
<dbReference type="Pfam" id="PF13088">
    <property type="entry name" value="BNR_2"/>
    <property type="match status" value="1"/>
</dbReference>
<dbReference type="Gene3D" id="2.60.120.200">
    <property type="match status" value="3"/>
</dbReference>
<evidence type="ECO:0000256" key="7">
    <source>
        <dbReference type="SAM" id="SignalP"/>
    </source>
</evidence>
<dbReference type="InterPro" id="IPR001791">
    <property type="entry name" value="Laminin_G"/>
</dbReference>
<evidence type="ECO:0000256" key="1">
    <source>
        <dbReference type="ARBA" id="ARBA00000427"/>
    </source>
</evidence>
<feature type="chain" id="PRO_5046205530" description="exo-alpha-sialidase" evidence="7">
    <location>
        <begin position="22"/>
        <end position="1192"/>
    </location>
</feature>
<evidence type="ECO:0000313" key="11">
    <source>
        <dbReference type="Proteomes" id="UP001603013"/>
    </source>
</evidence>
<accession>A0ABW6YMD0</accession>
<feature type="signal peptide" evidence="7">
    <location>
        <begin position="1"/>
        <end position="21"/>
    </location>
</feature>
<feature type="domain" description="LamG-like jellyroll fold" evidence="9">
    <location>
        <begin position="494"/>
        <end position="640"/>
    </location>
</feature>
<dbReference type="Pfam" id="PF13385">
    <property type="entry name" value="Laminin_G_3"/>
    <property type="match status" value="3"/>
</dbReference>
<evidence type="ECO:0000256" key="6">
    <source>
        <dbReference type="SAM" id="MobiDB-lite"/>
    </source>
</evidence>
<comment type="caution">
    <text evidence="10">The sequence shown here is derived from an EMBL/GenBank/DDBJ whole genome shotgun (WGS) entry which is preliminary data.</text>
</comment>
<dbReference type="InterPro" id="IPR036278">
    <property type="entry name" value="Sialidase_sf"/>
</dbReference>
<dbReference type="SUPFAM" id="SSF49899">
    <property type="entry name" value="Concanavalin A-like lectins/glucanases"/>
    <property type="match status" value="3"/>
</dbReference>
<dbReference type="SUPFAM" id="SSF50939">
    <property type="entry name" value="Sialidases"/>
    <property type="match status" value="1"/>
</dbReference>
<evidence type="ECO:0000256" key="4">
    <source>
        <dbReference type="ARBA" id="ARBA00022729"/>
    </source>
</evidence>
<dbReference type="PANTHER" id="PTHR10628">
    <property type="entry name" value="SIALIDASE"/>
    <property type="match status" value="1"/>
</dbReference>
<dbReference type="InterPro" id="IPR026856">
    <property type="entry name" value="Sialidase_fam"/>
</dbReference>
<comment type="similarity">
    <text evidence="2">Belongs to the glycosyl hydrolase 33 family.</text>
</comment>
<feature type="region of interest" description="Disordered" evidence="6">
    <location>
        <begin position="905"/>
        <end position="925"/>
    </location>
</feature>
<dbReference type="Proteomes" id="UP001603013">
    <property type="component" value="Unassembled WGS sequence"/>
</dbReference>
<feature type="domain" description="Laminin G" evidence="8">
    <location>
        <begin position="494"/>
        <end position="635"/>
    </location>
</feature>
<dbReference type="RefSeq" id="WP_391937458.1">
    <property type="nucleotide sequence ID" value="NZ_JBIBSM010000024.1"/>
</dbReference>
<proteinExistence type="inferred from homology"/>
<evidence type="ECO:0000313" key="10">
    <source>
        <dbReference type="EMBL" id="MFF8280660.1"/>
    </source>
</evidence>
<dbReference type="EC" id="3.2.1.18" evidence="3"/>
<protein>
    <recommendedName>
        <fullName evidence="3">exo-alpha-sialidase</fullName>
        <ecNumber evidence="3">3.2.1.18</ecNumber>
    </recommendedName>
</protein>
<dbReference type="SMART" id="SM00560">
    <property type="entry name" value="LamGL"/>
    <property type="match status" value="1"/>
</dbReference>
<keyword evidence="11" id="KW-1185">Reference proteome</keyword>
<dbReference type="PANTHER" id="PTHR10628:SF30">
    <property type="entry name" value="EXO-ALPHA-SIALIDASE"/>
    <property type="match status" value="1"/>
</dbReference>
<feature type="domain" description="Laminin G" evidence="8">
    <location>
        <begin position="734"/>
        <end position="893"/>
    </location>
</feature>
<dbReference type="CDD" id="cd00110">
    <property type="entry name" value="LamG"/>
    <property type="match status" value="1"/>
</dbReference>
<evidence type="ECO:0000256" key="2">
    <source>
        <dbReference type="ARBA" id="ARBA00009348"/>
    </source>
</evidence>
<dbReference type="EMBL" id="JBIBSM010000024">
    <property type="protein sequence ID" value="MFF8280660.1"/>
    <property type="molecule type" value="Genomic_DNA"/>
</dbReference>
<keyword evidence="5" id="KW-1015">Disulfide bond</keyword>
<name>A0ABW6YMD0_9ACTN</name>
<evidence type="ECO:0000259" key="8">
    <source>
        <dbReference type="SMART" id="SM00282"/>
    </source>
</evidence>
<comment type="catalytic activity">
    <reaction evidence="1">
        <text>Hydrolysis of alpha-(2-&gt;3)-, alpha-(2-&gt;6)-, alpha-(2-&gt;8)- glycosidic linkages of terminal sialic acid residues in oligosaccharides, glycoproteins, glycolipids, colominic acid and synthetic substrates.</text>
        <dbReference type="EC" id="3.2.1.18"/>
    </reaction>
</comment>
<dbReference type="InterPro" id="IPR011040">
    <property type="entry name" value="Sialidase"/>
</dbReference>
<dbReference type="InterPro" id="IPR006558">
    <property type="entry name" value="LamG-like"/>
</dbReference>
<feature type="region of interest" description="Disordered" evidence="6">
    <location>
        <begin position="429"/>
        <end position="448"/>
    </location>
</feature>
<feature type="compositionally biased region" description="Low complexity" evidence="6">
    <location>
        <begin position="432"/>
        <end position="448"/>
    </location>
</feature>